<evidence type="ECO:0000256" key="2">
    <source>
        <dbReference type="SAM" id="MobiDB-lite"/>
    </source>
</evidence>
<feature type="compositionally biased region" description="Basic and acidic residues" evidence="2">
    <location>
        <begin position="1"/>
        <end position="14"/>
    </location>
</feature>
<dbReference type="GO" id="GO:0005829">
    <property type="term" value="C:cytosol"/>
    <property type="evidence" value="ECO:0007669"/>
    <property type="project" value="TreeGrafter"/>
</dbReference>
<feature type="region of interest" description="Disordered" evidence="2">
    <location>
        <begin position="1"/>
        <end position="22"/>
    </location>
</feature>
<keyword evidence="1" id="KW-0378">Hydrolase</keyword>
<organism evidence="3">
    <name type="scientific">hydrothermal vent metagenome</name>
    <dbReference type="NCBI Taxonomy" id="652676"/>
    <lineage>
        <taxon>unclassified sequences</taxon>
        <taxon>metagenomes</taxon>
        <taxon>ecological metagenomes</taxon>
    </lineage>
</organism>
<evidence type="ECO:0000256" key="1">
    <source>
        <dbReference type="ARBA" id="ARBA00022801"/>
    </source>
</evidence>
<dbReference type="SMART" id="SM00855">
    <property type="entry name" value="PGAM"/>
    <property type="match status" value="1"/>
</dbReference>
<dbReference type="GO" id="GO:0043456">
    <property type="term" value="P:regulation of pentose-phosphate shunt"/>
    <property type="evidence" value="ECO:0007669"/>
    <property type="project" value="TreeGrafter"/>
</dbReference>
<dbReference type="EMBL" id="CZRL01000073">
    <property type="protein sequence ID" value="CUS51935.1"/>
    <property type="molecule type" value="Genomic_DNA"/>
</dbReference>
<proteinExistence type="predicted"/>
<name>A0A160TUA9_9ZZZZ</name>
<evidence type="ECO:0000313" key="3">
    <source>
        <dbReference type="EMBL" id="CUS51935.1"/>
    </source>
</evidence>
<dbReference type="InterPro" id="IPR051695">
    <property type="entry name" value="Phosphoglycerate_Mutase"/>
</dbReference>
<dbReference type="CDD" id="cd07067">
    <property type="entry name" value="HP_PGM_like"/>
    <property type="match status" value="1"/>
</dbReference>
<dbReference type="InterPro" id="IPR029033">
    <property type="entry name" value="His_PPase_superfam"/>
</dbReference>
<dbReference type="InterPro" id="IPR013078">
    <property type="entry name" value="His_Pase_superF_clade-1"/>
</dbReference>
<reference evidence="3" key="1">
    <citation type="submission" date="2015-10" db="EMBL/GenBank/DDBJ databases">
        <authorList>
            <person name="Gilbert D.G."/>
        </authorList>
    </citation>
    <scope>NUCLEOTIDE SEQUENCE</scope>
</reference>
<dbReference type="PANTHER" id="PTHR46517:SF1">
    <property type="entry name" value="FRUCTOSE-2,6-BISPHOSPHATASE TIGAR"/>
    <property type="match status" value="1"/>
</dbReference>
<dbReference type="PANTHER" id="PTHR46517">
    <property type="entry name" value="FRUCTOSE-2,6-BISPHOSPHATASE TIGAR"/>
    <property type="match status" value="1"/>
</dbReference>
<sequence length="204" mass="22962">MIRHGETAFNRDRVMQPADTPLSNRGEEQALRLAQRLSTEGITRILASDFPRAAMTAQALSDETGIGVEFESLLQERNFGRLRGQRFIDLEARDIDPFAENYEPEEGETWQEFDQRVTHAWSRIQSALPSDGILAVVTHGLVCAALLRNHLDAQAHVTDSGRLYPFRNASFTRIESSPPWRVELLNCAEHLEALGDQTSIYGQV</sequence>
<dbReference type="SUPFAM" id="SSF53254">
    <property type="entry name" value="Phosphoglycerate mutase-like"/>
    <property type="match status" value="1"/>
</dbReference>
<dbReference type="Pfam" id="PF00300">
    <property type="entry name" value="His_Phos_1"/>
    <property type="match status" value="1"/>
</dbReference>
<dbReference type="Gene3D" id="3.40.50.1240">
    <property type="entry name" value="Phosphoglycerate mutase-like"/>
    <property type="match status" value="1"/>
</dbReference>
<dbReference type="AlphaFoldDB" id="A0A160TUA9"/>
<gene>
    <name evidence="3" type="ORF">MGWOODY_XGa273</name>
</gene>
<dbReference type="GO" id="GO:0004331">
    <property type="term" value="F:fructose-2,6-bisphosphate 2-phosphatase activity"/>
    <property type="evidence" value="ECO:0007669"/>
    <property type="project" value="TreeGrafter"/>
</dbReference>
<protein>
    <submittedName>
        <fullName evidence="3">Phosphoglycerate mutase family</fullName>
    </submittedName>
</protein>
<accession>A0A160TUA9</accession>
<dbReference type="InterPro" id="IPR001345">
    <property type="entry name" value="PG/BPGM_mutase_AS"/>
</dbReference>
<dbReference type="GO" id="GO:0045820">
    <property type="term" value="P:negative regulation of glycolytic process"/>
    <property type="evidence" value="ECO:0007669"/>
    <property type="project" value="TreeGrafter"/>
</dbReference>
<dbReference type="PROSITE" id="PS00175">
    <property type="entry name" value="PG_MUTASE"/>
    <property type="match status" value="1"/>
</dbReference>